<name>G3JQ90_CORMM</name>
<keyword evidence="2" id="KW-0560">Oxidoreductase</keyword>
<evidence type="ECO:0000313" key="6">
    <source>
        <dbReference type="Proteomes" id="UP000001610"/>
    </source>
</evidence>
<dbReference type="EMBL" id="JH126404">
    <property type="protein sequence ID" value="EGX89341.1"/>
    <property type="molecule type" value="Genomic_DNA"/>
</dbReference>
<organism evidence="5 6">
    <name type="scientific">Cordyceps militaris (strain CM01)</name>
    <name type="common">Caterpillar fungus</name>
    <dbReference type="NCBI Taxonomy" id="983644"/>
    <lineage>
        <taxon>Eukaryota</taxon>
        <taxon>Fungi</taxon>
        <taxon>Dikarya</taxon>
        <taxon>Ascomycota</taxon>
        <taxon>Pezizomycotina</taxon>
        <taxon>Sordariomycetes</taxon>
        <taxon>Hypocreomycetidae</taxon>
        <taxon>Hypocreales</taxon>
        <taxon>Cordycipitaceae</taxon>
        <taxon>Cordyceps</taxon>
    </lineage>
</organism>
<dbReference type="KEGG" id="cmt:CCM_07592"/>
<dbReference type="InterPro" id="IPR006140">
    <property type="entry name" value="D-isomer_DH_NAD-bd"/>
</dbReference>
<comment type="similarity">
    <text evidence="1">Belongs to the D-isomer specific 2-hydroxyacid dehydrogenase family.</text>
</comment>
<keyword evidence="3" id="KW-0520">NAD</keyword>
<reference evidence="5 6" key="1">
    <citation type="journal article" date="2011" name="Genome Biol.">
        <title>Genome sequence of the insect pathogenic fungus Cordyceps militaris, a valued traditional Chinese medicine.</title>
        <authorList>
            <person name="Zheng P."/>
            <person name="Xia Y."/>
            <person name="Xiao G."/>
            <person name="Xiong C."/>
            <person name="Hu X."/>
            <person name="Zhang S."/>
            <person name="Zheng H."/>
            <person name="Huang Y."/>
            <person name="Zhou Y."/>
            <person name="Wang S."/>
            <person name="Zhao G.P."/>
            <person name="Liu X."/>
            <person name="St Leger R.J."/>
            <person name="Wang C."/>
        </authorList>
    </citation>
    <scope>NUCLEOTIDE SEQUENCE [LARGE SCALE GENOMIC DNA]</scope>
    <source>
        <strain evidence="5 6">CM01</strain>
    </source>
</reference>
<dbReference type="VEuPathDB" id="FungiDB:CCM_07592"/>
<evidence type="ECO:0000256" key="1">
    <source>
        <dbReference type="ARBA" id="ARBA00005854"/>
    </source>
</evidence>
<dbReference type="GO" id="GO:0016491">
    <property type="term" value="F:oxidoreductase activity"/>
    <property type="evidence" value="ECO:0007669"/>
    <property type="project" value="UniProtKB-KW"/>
</dbReference>
<keyword evidence="6" id="KW-1185">Reference proteome</keyword>
<dbReference type="STRING" id="983644.G3JQ90"/>
<evidence type="ECO:0000256" key="2">
    <source>
        <dbReference type="ARBA" id="ARBA00023002"/>
    </source>
</evidence>
<feature type="domain" description="D-isomer specific 2-hydroxyacid dehydrogenase NAD-binding" evidence="4">
    <location>
        <begin position="141"/>
        <end position="337"/>
    </location>
</feature>
<gene>
    <name evidence="5" type="ORF">CCM_07592</name>
</gene>
<dbReference type="OMA" id="KHGAWQQ"/>
<dbReference type="RefSeq" id="XP_006672796.1">
    <property type="nucleotide sequence ID" value="XM_006672733.1"/>
</dbReference>
<dbReference type="PANTHER" id="PTHR42789">
    <property type="entry name" value="D-ISOMER SPECIFIC 2-HYDROXYACID DEHYDROGENASE FAMILY PROTEIN (AFU_ORTHOLOGUE AFUA_6G10090)"/>
    <property type="match status" value="1"/>
</dbReference>
<dbReference type="AlphaFoldDB" id="G3JQ90"/>
<dbReference type="Proteomes" id="UP000001610">
    <property type="component" value="Unassembled WGS sequence"/>
</dbReference>
<dbReference type="eggNOG" id="KOG0067">
    <property type="taxonomic scope" value="Eukaryota"/>
</dbReference>
<dbReference type="InterPro" id="IPR036291">
    <property type="entry name" value="NAD(P)-bd_dom_sf"/>
</dbReference>
<dbReference type="InterPro" id="IPR050857">
    <property type="entry name" value="D-2-hydroxyacid_DH"/>
</dbReference>
<dbReference type="Gene3D" id="3.40.50.720">
    <property type="entry name" value="NAD(P)-binding Rossmann-like Domain"/>
    <property type="match status" value="2"/>
</dbReference>
<dbReference type="SUPFAM" id="SSF52283">
    <property type="entry name" value="Formate/glycerate dehydrogenase catalytic domain-like"/>
    <property type="match status" value="1"/>
</dbReference>
<protein>
    <submittedName>
        <fullName evidence="5">D-isomer specific 2-hydroxyacid dehydrogenase</fullName>
    </submittedName>
</protein>
<evidence type="ECO:0000313" key="5">
    <source>
        <dbReference type="EMBL" id="EGX89341.1"/>
    </source>
</evidence>
<dbReference type="HOGENOM" id="CLU_019796_1_3_1"/>
<dbReference type="PANTHER" id="PTHR42789:SF1">
    <property type="entry name" value="D-ISOMER SPECIFIC 2-HYDROXYACID DEHYDROGENASE FAMILY PROTEIN (AFU_ORTHOLOGUE AFUA_6G10090)"/>
    <property type="match status" value="1"/>
</dbReference>
<accession>G3JQ90</accession>
<sequence>MSLKIAVLDDYQGIAEEYFGALGGEFEISVQDELVQRLEPFQIIDIHAPSGVIGQDQLGDNTVDSDLSQTTYIVTTRERTPFPAELVRRLPKLKLLLTNSARNLALDLDALQERGVVVATVLGLPPVGYTPVVDSTPEHILTLIMALSKNIAADDASVKTGGWQTGCSTSLSGKTLGLVGLGRLGVVTAKMLHAALGMQVIAWSPNLTQDKADEQARAAGLAATQPDGRPTFASVSREDLFSKSDVVSLHLVLSDRSRGLITAADLHKMKPESFFVNTSRGPLVVERDLLDTLQQGRIRGAALDVFAIEPLPAESEWRTTAWGKDGRSQVLLTPHTGFVDHATIHGWYKQQAEEVVRWKNGQELGKRLV</sequence>
<dbReference type="SUPFAM" id="SSF51735">
    <property type="entry name" value="NAD(P)-binding Rossmann-fold domains"/>
    <property type="match status" value="1"/>
</dbReference>
<dbReference type="GO" id="GO:0051287">
    <property type="term" value="F:NAD binding"/>
    <property type="evidence" value="ECO:0007669"/>
    <property type="project" value="InterPro"/>
</dbReference>
<proteinExistence type="inferred from homology"/>
<dbReference type="Pfam" id="PF02826">
    <property type="entry name" value="2-Hacid_dh_C"/>
    <property type="match status" value="1"/>
</dbReference>
<dbReference type="InParanoid" id="G3JQ90"/>
<evidence type="ECO:0000256" key="3">
    <source>
        <dbReference type="ARBA" id="ARBA00023027"/>
    </source>
</evidence>
<dbReference type="GeneID" id="18169603"/>
<evidence type="ECO:0000259" key="4">
    <source>
        <dbReference type="Pfam" id="PF02826"/>
    </source>
</evidence>
<dbReference type="OrthoDB" id="298012at2759"/>